<accession>A0ACC0CFR5</accession>
<organism evidence="1 2">
    <name type="scientific">Catharanthus roseus</name>
    <name type="common">Madagascar periwinkle</name>
    <name type="synonym">Vinca rosea</name>
    <dbReference type="NCBI Taxonomy" id="4058"/>
    <lineage>
        <taxon>Eukaryota</taxon>
        <taxon>Viridiplantae</taxon>
        <taxon>Streptophyta</taxon>
        <taxon>Embryophyta</taxon>
        <taxon>Tracheophyta</taxon>
        <taxon>Spermatophyta</taxon>
        <taxon>Magnoliopsida</taxon>
        <taxon>eudicotyledons</taxon>
        <taxon>Gunneridae</taxon>
        <taxon>Pentapetalae</taxon>
        <taxon>asterids</taxon>
        <taxon>lamiids</taxon>
        <taxon>Gentianales</taxon>
        <taxon>Apocynaceae</taxon>
        <taxon>Rauvolfioideae</taxon>
        <taxon>Vinceae</taxon>
        <taxon>Catharanthinae</taxon>
        <taxon>Catharanthus</taxon>
    </lineage>
</organism>
<evidence type="ECO:0000313" key="1">
    <source>
        <dbReference type="EMBL" id="KAI5683658.1"/>
    </source>
</evidence>
<dbReference type="EMBL" id="CM044701">
    <property type="protein sequence ID" value="KAI5683658.1"/>
    <property type="molecule type" value="Genomic_DNA"/>
</dbReference>
<proteinExistence type="predicted"/>
<comment type="caution">
    <text evidence="1">The sequence shown here is derived from an EMBL/GenBank/DDBJ whole genome shotgun (WGS) entry which is preliminary data.</text>
</comment>
<reference evidence="2" key="1">
    <citation type="journal article" date="2023" name="Nat. Plants">
        <title>Single-cell RNA sequencing provides a high-resolution roadmap for understanding the multicellular compartmentation of specialized metabolism.</title>
        <authorList>
            <person name="Sun S."/>
            <person name="Shen X."/>
            <person name="Li Y."/>
            <person name="Li Y."/>
            <person name="Wang S."/>
            <person name="Li R."/>
            <person name="Zhang H."/>
            <person name="Shen G."/>
            <person name="Guo B."/>
            <person name="Wei J."/>
            <person name="Xu J."/>
            <person name="St-Pierre B."/>
            <person name="Chen S."/>
            <person name="Sun C."/>
        </authorList>
    </citation>
    <scope>NUCLEOTIDE SEQUENCE [LARGE SCALE GENOMIC DNA]</scope>
</reference>
<sequence length="249" mass="28097">MTCFFTKLYISIEEEEEDGMPSSHDDKKKGEKLRQEEVMEMPSRDDKEKVGELKQEGDDTNDSDEEEEKGEGEDSSDEDETEEETVVNHENKPYEGPPMWLLVSELNTRKLAGWIQLKRNWCQVRELITVFLNLGRGKSYLASVPRIQSMDDYLIPRQGRRLKFLSPLVLAEGKACDEEGKSDLLVEDADKGTSTKLSRSAEDKTGGSRRARIGEVDIVKDGVAFVIASDVVDCFDRYSGRGGSVVMDE</sequence>
<evidence type="ECO:0000313" key="2">
    <source>
        <dbReference type="Proteomes" id="UP001060085"/>
    </source>
</evidence>
<protein>
    <submittedName>
        <fullName evidence="1">Uncharacterized protein</fullName>
    </submittedName>
</protein>
<keyword evidence="2" id="KW-1185">Reference proteome</keyword>
<dbReference type="Proteomes" id="UP001060085">
    <property type="component" value="Linkage Group LG01"/>
</dbReference>
<name>A0ACC0CFR5_CATRO</name>
<gene>
    <name evidence="1" type="ORF">M9H77_04886</name>
</gene>